<reference evidence="6 7" key="1">
    <citation type="journal article" date="2013" name="Genome Announc.">
        <title>Draft Genome Sequence of an Alphaproteobacterium, Caenispirillum salinarum AK4(T), Isolated from a Solar Saltern.</title>
        <authorList>
            <person name="Khatri I."/>
            <person name="Singh A."/>
            <person name="Korpole S."/>
            <person name="Pinnaka A.K."/>
            <person name="Subramanian S."/>
        </authorList>
    </citation>
    <scope>NUCLEOTIDE SEQUENCE [LARGE SCALE GENOMIC DNA]</scope>
    <source>
        <strain evidence="6 7">AK4</strain>
    </source>
</reference>
<dbReference type="Proteomes" id="UP000009881">
    <property type="component" value="Unassembled WGS sequence"/>
</dbReference>
<keyword evidence="2" id="KW-0479">Metal-binding</keyword>
<dbReference type="Gene3D" id="3.40.50.10310">
    <property type="entry name" value="Creatininase"/>
    <property type="match status" value="1"/>
</dbReference>
<accession>K9H0G9</accession>
<evidence type="ECO:0000256" key="4">
    <source>
        <dbReference type="ARBA" id="ARBA00022833"/>
    </source>
</evidence>
<protein>
    <submittedName>
        <fullName evidence="6">Creatinine amidohydrolase</fullName>
    </submittedName>
</protein>
<dbReference type="AlphaFoldDB" id="K9H0G9"/>
<comment type="caution">
    <text evidence="6">The sequence shown here is derived from an EMBL/GenBank/DDBJ whole genome shotgun (WGS) entry which is preliminary data.</text>
</comment>
<sequence>MNGLQSGFWQDLTTEDFATVDPERVIALLPVAAIEQHGPHLPLYTDACLNEGIVERTLELLPDERTVLVLPTLPVGHSIEHTGFAGTLSLSAETLIRMWEEVGACVARAGIRKLVIFNTHGGQGQIVDIVASRLRRDHGMLVARVNSYRLGVPDGLFPEDELANGIHGGAVETSMMLHLRADLVRTEAIERFHSLGEELATDCAVLRTDRPAGFAWAAQDLNPEGAVGDAEDADAERGAEIVDHIARQLVELIGDVEAFPLHQLRAAPVDEGG</sequence>
<dbReference type="PANTHER" id="PTHR35005:SF1">
    <property type="entry name" value="2-AMINO-5-FORMYLAMINO-6-RIBOSYLAMINOPYRIMIDIN-4(3H)-ONE 5'-MONOPHOSPHATE DEFORMYLASE"/>
    <property type="match status" value="1"/>
</dbReference>
<evidence type="ECO:0000256" key="2">
    <source>
        <dbReference type="ARBA" id="ARBA00022723"/>
    </source>
</evidence>
<evidence type="ECO:0000313" key="7">
    <source>
        <dbReference type="Proteomes" id="UP000009881"/>
    </source>
</evidence>
<name>K9H0G9_9PROT</name>
<dbReference type="InterPro" id="IPR003785">
    <property type="entry name" value="Creatininase/forma_Hydrolase"/>
</dbReference>
<keyword evidence="7" id="KW-1185">Reference proteome</keyword>
<dbReference type="STRING" id="1238182.C882_3470"/>
<dbReference type="GO" id="GO:0016811">
    <property type="term" value="F:hydrolase activity, acting on carbon-nitrogen (but not peptide) bonds, in linear amides"/>
    <property type="evidence" value="ECO:0007669"/>
    <property type="project" value="TreeGrafter"/>
</dbReference>
<evidence type="ECO:0000313" key="6">
    <source>
        <dbReference type="EMBL" id="EKV31720.1"/>
    </source>
</evidence>
<evidence type="ECO:0000256" key="1">
    <source>
        <dbReference type="ARBA" id="ARBA00001947"/>
    </source>
</evidence>
<dbReference type="SUPFAM" id="SSF102215">
    <property type="entry name" value="Creatininase"/>
    <property type="match status" value="1"/>
</dbReference>
<keyword evidence="4" id="KW-0862">Zinc</keyword>
<dbReference type="PATRIC" id="fig|1238182.3.peg.1140"/>
<dbReference type="eggNOG" id="COG1402">
    <property type="taxonomic scope" value="Bacteria"/>
</dbReference>
<dbReference type="PANTHER" id="PTHR35005">
    <property type="entry name" value="3-DEHYDRO-SCYLLO-INOSOSE HYDROLASE"/>
    <property type="match status" value="1"/>
</dbReference>
<keyword evidence="3 6" id="KW-0378">Hydrolase</keyword>
<evidence type="ECO:0000256" key="3">
    <source>
        <dbReference type="ARBA" id="ARBA00022801"/>
    </source>
</evidence>
<proteinExistence type="inferred from homology"/>
<organism evidence="6 7">
    <name type="scientific">Caenispirillum salinarum AK4</name>
    <dbReference type="NCBI Taxonomy" id="1238182"/>
    <lineage>
        <taxon>Bacteria</taxon>
        <taxon>Pseudomonadati</taxon>
        <taxon>Pseudomonadota</taxon>
        <taxon>Alphaproteobacteria</taxon>
        <taxon>Rhodospirillales</taxon>
        <taxon>Novispirillaceae</taxon>
        <taxon>Caenispirillum</taxon>
    </lineage>
</organism>
<comment type="similarity">
    <text evidence="5">Belongs to the creatininase superfamily.</text>
</comment>
<dbReference type="Pfam" id="PF02633">
    <property type="entry name" value="Creatininase"/>
    <property type="match status" value="1"/>
</dbReference>
<gene>
    <name evidence="6" type="ORF">C882_3470</name>
</gene>
<dbReference type="GO" id="GO:0009231">
    <property type="term" value="P:riboflavin biosynthetic process"/>
    <property type="evidence" value="ECO:0007669"/>
    <property type="project" value="TreeGrafter"/>
</dbReference>
<dbReference type="EMBL" id="ANHY01000005">
    <property type="protein sequence ID" value="EKV31720.1"/>
    <property type="molecule type" value="Genomic_DNA"/>
</dbReference>
<evidence type="ECO:0000256" key="5">
    <source>
        <dbReference type="ARBA" id="ARBA00024029"/>
    </source>
</evidence>
<comment type="cofactor">
    <cofactor evidence="1">
        <name>Zn(2+)</name>
        <dbReference type="ChEBI" id="CHEBI:29105"/>
    </cofactor>
</comment>
<dbReference type="InterPro" id="IPR024087">
    <property type="entry name" value="Creatininase-like_sf"/>
</dbReference>
<dbReference type="GO" id="GO:0046872">
    <property type="term" value="F:metal ion binding"/>
    <property type="evidence" value="ECO:0007669"/>
    <property type="project" value="UniProtKB-KW"/>
</dbReference>